<name>A0A016S399_9BILA</name>
<comment type="caution">
    <text evidence="2">The sequence shown here is derived from an EMBL/GenBank/DDBJ whole genome shotgun (WGS) entry which is preliminary data.</text>
</comment>
<proteinExistence type="predicted"/>
<evidence type="ECO:0000256" key="1">
    <source>
        <dbReference type="SAM" id="SignalP"/>
    </source>
</evidence>
<organism evidence="2 3">
    <name type="scientific">Ancylostoma ceylanicum</name>
    <dbReference type="NCBI Taxonomy" id="53326"/>
    <lineage>
        <taxon>Eukaryota</taxon>
        <taxon>Metazoa</taxon>
        <taxon>Ecdysozoa</taxon>
        <taxon>Nematoda</taxon>
        <taxon>Chromadorea</taxon>
        <taxon>Rhabditida</taxon>
        <taxon>Rhabditina</taxon>
        <taxon>Rhabditomorpha</taxon>
        <taxon>Strongyloidea</taxon>
        <taxon>Ancylostomatidae</taxon>
        <taxon>Ancylostomatinae</taxon>
        <taxon>Ancylostoma</taxon>
    </lineage>
</organism>
<keyword evidence="3" id="KW-1185">Reference proteome</keyword>
<reference evidence="3" key="1">
    <citation type="journal article" date="2015" name="Nat. Genet.">
        <title>The genome and transcriptome of the zoonotic hookworm Ancylostoma ceylanicum identify infection-specific gene families.</title>
        <authorList>
            <person name="Schwarz E.M."/>
            <person name="Hu Y."/>
            <person name="Antoshechkin I."/>
            <person name="Miller M.M."/>
            <person name="Sternberg P.W."/>
            <person name="Aroian R.V."/>
        </authorList>
    </citation>
    <scope>NUCLEOTIDE SEQUENCE</scope>
    <source>
        <strain evidence="3">HY135</strain>
    </source>
</reference>
<dbReference type="AlphaFoldDB" id="A0A016S399"/>
<feature type="chain" id="PRO_5001485993" evidence="1">
    <location>
        <begin position="29"/>
        <end position="99"/>
    </location>
</feature>
<feature type="signal peptide" evidence="1">
    <location>
        <begin position="1"/>
        <end position="28"/>
    </location>
</feature>
<evidence type="ECO:0000313" key="2">
    <source>
        <dbReference type="EMBL" id="EYB85120.1"/>
    </source>
</evidence>
<gene>
    <name evidence="2" type="primary">Acey_s0304.g1926</name>
    <name evidence="2" type="ORF">Y032_0304g1926</name>
</gene>
<accession>A0A016S399</accession>
<evidence type="ECO:0000313" key="3">
    <source>
        <dbReference type="Proteomes" id="UP000024635"/>
    </source>
</evidence>
<protein>
    <submittedName>
        <fullName evidence="2">Uncharacterized protein</fullName>
    </submittedName>
</protein>
<keyword evidence="1" id="KW-0732">Signal</keyword>
<dbReference type="EMBL" id="JARK01001640">
    <property type="protein sequence ID" value="EYB85120.1"/>
    <property type="molecule type" value="Genomic_DNA"/>
</dbReference>
<sequence>MHTFDSLKFSQYFILLLIIFDTNSRTAARYLTNSTTATTNVVIGNSTNEDKRVDIVGDIFVDEFTLAQPSALPGEESKMSTLTRVLQKVLPGIQYLGAS</sequence>
<dbReference type="Proteomes" id="UP000024635">
    <property type="component" value="Unassembled WGS sequence"/>
</dbReference>